<accession>A0A0D2EN48</accession>
<dbReference type="GO" id="GO:0003730">
    <property type="term" value="F:mRNA 3'-UTR binding"/>
    <property type="evidence" value="ECO:0007669"/>
    <property type="project" value="TreeGrafter"/>
</dbReference>
<feature type="region of interest" description="Disordered" evidence="11">
    <location>
        <begin position="393"/>
        <end position="437"/>
    </location>
</feature>
<feature type="compositionally biased region" description="Polar residues" evidence="11">
    <location>
        <begin position="1"/>
        <end position="26"/>
    </location>
</feature>
<keyword evidence="5" id="KW-0677">Repeat</keyword>
<dbReference type="InterPro" id="IPR033712">
    <property type="entry name" value="Pumilio_RNA-bd"/>
</dbReference>
<evidence type="ECO:0000259" key="12">
    <source>
        <dbReference type="PROSITE" id="PS50303"/>
    </source>
</evidence>
<evidence type="ECO:0000256" key="2">
    <source>
        <dbReference type="ARBA" id="ARBA00022490"/>
    </source>
</evidence>
<evidence type="ECO:0000256" key="4">
    <source>
        <dbReference type="ARBA" id="ARBA00022552"/>
    </source>
</evidence>
<feature type="region of interest" description="Disordered" evidence="11">
    <location>
        <begin position="228"/>
        <end position="252"/>
    </location>
</feature>
<dbReference type="RefSeq" id="XP_013317422.1">
    <property type="nucleotide sequence ID" value="XM_013461968.1"/>
</dbReference>
<dbReference type="AlphaFoldDB" id="A0A0D2EN48"/>
<dbReference type="PANTHER" id="PTHR12537:SF12">
    <property type="entry name" value="MATERNAL PROTEIN PUMILIO"/>
    <property type="match status" value="1"/>
</dbReference>
<dbReference type="EMBL" id="KN847319">
    <property type="protein sequence ID" value="KIW56838.1"/>
    <property type="molecule type" value="Genomic_DNA"/>
</dbReference>
<dbReference type="GeneID" id="25327367"/>
<dbReference type="Proteomes" id="UP000054342">
    <property type="component" value="Unassembled WGS sequence"/>
</dbReference>
<dbReference type="CDD" id="cd07920">
    <property type="entry name" value="Pumilio"/>
    <property type="match status" value="1"/>
</dbReference>
<feature type="repeat" description="Pumilio" evidence="10">
    <location>
        <begin position="750"/>
        <end position="785"/>
    </location>
</feature>
<feature type="repeat" description="Pumilio" evidence="10">
    <location>
        <begin position="639"/>
        <end position="677"/>
    </location>
</feature>
<dbReference type="STRING" id="348802.A0A0D2EN48"/>
<feature type="repeat" description="Pumilio" evidence="10">
    <location>
        <begin position="567"/>
        <end position="602"/>
    </location>
</feature>
<evidence type="ECO:0000256" key="10">
    <source>
        <dbReference type="PROSITE-ProRule" id="PRU00317"/>
    </source>
</evidence>
<dbReference type="GO" id="GO:0000288">
    <property type="term" value="P:nuclear-transcribed mRNA catabolic process, deadenylation-dependent decay"/>
    <property type="evidence" value="ECO:0007669"/>
    <property type="project" value="TreeGrafter"/>
</dbReference>
<dbReference type="HOGENOM" id="CLU_004017_4_2_1"/>
<feature type="region of interest" description="Disordered" evidence="11">
    <location>
        <begin position="1"/>
        <end position="152"/>
    </location>
</feature>
<feature type="compositionally biased region" description="Polar residues" evidence="11">
    <location>
        <begin position="393"/>
        <end position="403"/>
    </location>
</feature>
<dbReference type="OrthoDB" id="668540at2759"/>
<reference evidence="13 14" key="1">
    <citation type="submission" date="2015-01" db="EMBL/GenBank/DDBJ databases">
        <title>The Genome Sequence of Exophiala xenobiotica CBS118157.</title>
        <authorList>
            <consortium name="The Broad Institute Genomics Platform"/>
            <person name="Cuomo C."/>
            <person name="de Hoog S."/>
            <person name="Gorbushina A."/>
            <person name="Stielow B."/>
            <person name="Teixiera M."/>
            <person name="Abouelleil A."/>
            <person name="Chapman S.B."/>
            <person name="Priest M."/>
            <person name="Young S.K."/>
            <person name="Wortman J."/>
            <person name="Nusbaum C."/>
            <person name="Birren B."/>
        </authorList>
    </citation>
    <scope>NUCLEOTIDE SEQUENCE [LARGE SCALE GENOMIC DNA]</scope>
    <source>
        <strain evidence="13 14">CBS 118157</strain>
    </source>
</reference>
<dbReference type="GO" id="GO:0006364">
    <property type="term" value="P:rRNA processing"/>
    <property type="evidence" value="ECO:0007669"/>
    <property type="project" value="UniProtKB-KW"/>
</dbReference>
<comment type="similarity">
    <text evidence="8">Belongs to the PUF3 family.</text>
</comment>
<evidence type="ECO:0000256" key="9">
    <source>
        <dbReference type="ARBA" id="ARBA00081811"/>
    </source>
</evidence>
<evidence type="ECO:0000256" key="1">
    <source>
        <dbReference type="ARBA" id="ARBA00004496"/>
    </source>
</evidence>
<dbReference type="Pfam" id="PF00806">
    <property type="entry name" value="PUF"/>
    <property type="match status" value="8"/>
</dbReference>
<evidence type="ECO:0000256" key="6">
    <source>
        <dbReference type="ARBA" id="ARBA00022884"/>
    </source>
</evidence>
<feature type="domain" description="PUM-HD" evidence="12">
    <location>
        <begin position="509"/>
        <end position="854"/>
    </location>
</feature>
<name>A0A0D2EN48_9EURO</name>
<feature type="repeat" description="Pumilio" evidence="10">
    <location>
        <begin position="714"/>
        <end position="749"/>
    </location>
</feature>
<dbReference type="InterPro" id="IPR016024">
    <property type="entry name" value="ARM-type_fold"/>
</dbReference>
<dbReference type="InterPro" id="IPR011989">
    <property type="entry name" value="ARM-like"/>
</dbReference>
<feature type="compositionally biased region" description="Basic and acidic residues" evidence="11">
    <location>
        <begin position="424"/>
        <end position="436"/>
    </location>
</feature>
<dbReference type="PROSITE" id="PS50302">
    <property type="entry name" value="PUM"/>
    <property type="match status" value="8"/>
</dbReference>
<keyword evidence="4" id="KW-0698">rRNA processing</keyword>
<dbReference type="Gene3D" id="1.25.10.10">
    <property type="entry name" value="Leucine-rich Repeat Variant"/>
    <property type="match status" value="1"/>
</dbReference>
<keyword evidence="6" id="KW-0694">RNA-binding</keyword>
<evidence type="ECO:0000256" key="11">
    <source>
        <dbReference type="SAM" id="MobiDB-lite"/>
    </source>
</evidence>
<organism evidence="13 14">
    <name type="scientific">Exophiala xenobiotica</name>
    <dbReference type="NCBI Taxonomy" id="348802"/>
    <lineage>
        <taxon>Eukaryota</taxon>
        <taxon>Fungi</taxon>
        <taxon>Dikarya</taxon>
        <taxon>Ascomycota</taxon>
        <taxon>Pezizomycotina</taxon>
        <taxon>Eurotiomycetes</taxon>
        <taxon>Chaetothyriomycetidae</taxon>
        <taxon>Chaetothyriales</taxon>
        <taxon>Herpotrichiellaceae</taxon>
        <taxon>Exophiala</taxon>
    </lineage>
</organism>
<dbReference type="InterPro" id="IPR001313">
    <property type="entry name" value="Pumilio_RNA-bd_rpt"/>
</dbReference>
<dbReference type="FunFam" id="1.25.10.10:FF:000004">
    <property type="entry name" value="Pumilio homolog 1 isoform 2"/>
    <property type="match status" value="1"/>
</dbReference>
<keyword evidence="14" id="KW-1185">Reference proteome</keyword>
<dbReference type="SMART" id="SM00025">
    <property type="entry name" value="Pumilio"/>
    <property type="match status" value="8"/>
</dbReference>
<feature type="compositionally biased region" description="Polar residues" evidence="11">
    <location>
        <begin position="65"/>
        <end position="85"/>
    </location>
</feature>
<dbReference type="PANTHER" id="PTHR12537">
    <property type="entry name" value="RNA BINDING PROTEIN PUMILIO-RELATED"/>
    <property type="match status" value="1"/>
</dbReference>
<feature type="repeat" description="Pumilio" evidence="10">
    <location>
        <begin position="603"/>
        <end position="638"/>
    </location>
</feature>
<comment type="function">
    <text evidence="7">RNA-binding nucleolar protein required for pre-rRNA processing. Involved in production of 18S rRNA and assembly of small ribosomal subunit.</text>
</comment>
<dbReference type="PROSITE" id="PS50303">
    <property type="entry name" value="PUM_HD"/>
    <property type="match status" value="1"/>
</dbReference>
<protein>
    <recommendedName>
        <fullName evidence="9">Pumilio homology domain family member 3</fullName>
    </recommendedName>
</protein>
<feature type="compositionally biased region" description="Polar residues" evidence="11">
    <location>
        <begin position="857"/>
        <end position="882"/>
    </location>
</feature>
<evidence type="ECO:0000313" key="14">
    <source>
        <dbReference type="Proteomes" id="UP000054342"/>
    </source>
</evidence>
<sequence>MDGGTTLETSRNGRISAYDRTSSSRPQLGVGTDFDRGKSAWNSTSRIWGTKPGYGDEQPARPSPARQTSSTSFGPGRTATTSIRTPTEFEHGYPAQSKLPWSAASTTVSHDRRSRAQPLSPTQPRQSHGVDFVTNDHNGSGEESSLFEGSAPDVEDEPLMEYQSTQNRRTVLDSSRFMQSPTRATAFGRTLYDPQFQAINAGNFNANGIFASRNGYEPDQDRLSNGYATTPVSSEPYAVPNSYTTSRLPEQPPVPLSRFDQILPQHAKANGRTWAAARVEGFDSSSAQNFDEALQALQAFGLDQLHDTTDMISFRRSCNIQPQYQRLVQPKSMQSSSQPRPHFGNIESQFHPAAGNVTMPTRLNPQAVPHFGGLPYAGGATLSPLANDYRSNLHSPYSSQLGTPPTGPLSVRSTAGSGVSSRTSHRESSNMDRKFSNSDQYGLEQGMLMSASLHQELGNGFHYDMHGPMHTMQMNPLANPYMMSVHPAINHYPSPTRMSVREPDQNQVVRSARLEEFRMNSKTNKRFELKDIYDHVVEFSGDQHGSRFIQQKLETANSDEKEQIFKEIQPNLLQLMSDVFGNYVIQKVFEHGNQGQKKVLANQMKGHIMHLSLQMYGCRVVQKAFEHVLTDQQASLVKELDGPNLQILKVVRDQNGNHVVQKAIERIPGEHIQFIVDAFKGQTAKMSTHQYGCRVVQRMLEHCQPKAKRIILDELLEHIVPLITDSYGNYVVQHIIQNGEPRDRRHVVNIVLRSLLLFSKHKFASNIVEKSIEFADEDQRQQILRGLTAPDEHGVTPVLGLMRDQYGNYVLQRVYNRLQGEELAALLADMQKNYDVLRRTSYGKQVTAIHRIVYPDQSSSNASTGSPDSVLIGTSTGTSTNGEVDRAAIHQVEGE</sequence>
<feature type="region of interest" description="Disordered" evidence="11">
    <location>
        <begin position="857"/>
        <end position="895"/>
    </location>
</feature>
<dbReference type="SUPFAM" id="SSF48371">
    <property type="entry name" value="ARM repeat"/>
    <property type="match status" value="1"/>
</dbReference>
<feature type="compositionally biased region" description="Basic and acidic residues" evidence="11">
    <location>
        <begin position="883"/>
        <end position="895"/>
    </location>
</feature>
<keyword evidence="2" id="KW-0963">Cytoplasm</keyword>
<comment type="subcellular location">
    <subcellularLocation>
        <location evidence="1">Cytoplasm</location>
    </subcellularLocation>
</comment>
<dbReference type="InterPro" id="IPR033133">
    <property type="entry name" value="PUM-HD"/>
</dbReference>
<evidence type="ECO:0000313" key="13">
    <source>
        <dbReference type="EMBL" id="KIW56838.1"/>
    </source>
</evidence>
<evidence type="ECO:0000256" key="8">
    <source>
        <dbReference type="ARBA" id="ARBA00060736"/>
    </source>
</evidence>
<feature type="repeat" description="Pumilio" evidence="10">
    <location>
        <begin position="678"/>
        <end position="713"/>
    </location>
</feature>
<gene>
    <name evidence="13" type="ORF">PV05_05459</name>
</gene>
<feature type="compositionally biased region" description="Low complexity" evidence="11">
    <location>
        <begin position="141"/>
        <end position="150"/>
    </location>
</feature>
<keyword evidence="3" id="KW-0690">Ribosome biogenesis</keyword>
<proteinExistence type="inferred from homology"/>
<feature type="repeat" description="Pumilio" evidence="10">
    <location>
        <begin position="793"/>
        <end position="828"/>
    </location>
</feature>
<evidence type="ECO:0000256" key="3">
    <source>
        <dbReference type="ARBA" id="ARBA00022517"/>
    </source>
</evidence>
<dbReference type="GO" id="GO:0005737">
    <property type="term" value="C:cytoplasm"/>
    <property type="evidence" value="ECO:0007669"/>
    <property type="project" value="UniProtKB-SubCell"/>
</dbReference>
<evidence type="ECO:0000256" key="7">
    <source>
        <dbReference type="ARBA" id="ARBA00024893"/>
    </source>
</evidence>
<feature type="compositionally biased region" description="Polar residues" evidence="11">
    <location>
        <begin position="411"/>
        <end position="422"/>
    </location>
</feature>
<feature type="repeat" description="Pumilio" evidence="10">
    <location>
        <begin position="531"/>
        <end position="566"/>
    </location>
</feature>
<feature type="compositionally biased region" description="Polar residues" evidence="11">
    <location>
        <begin position="117"/>
        <end position="126"/>
    </location>
</feature>
<evidence type="ECO:0000256" key="5">
    <source>
        <dbReference type="ARBA" id="ARBA00022737"/>
    </source>
</evidence>